<dbReference type="EMBL" id="BAABJX010000052">
    <property type="protein sequence ID" value="GAA4845663.1"/>
    <property type="molecule type" value="Genomic_DNA"/>
</dbReference>
<keyword evidence="3" id="KW-1185">Reference proteome</keyword>
<keyword evidence="1" id="KW-0732">Signal</keyword>
<sequence length="207" mass="23352">MKKLSVFALALTSLLWSCDTTTVDPVNTDAQELQVVMGEEYTTQVFVNLDQDEEEGKTLSVESTANDYVVFDFTADQIPTPNNLEGWDILFTNYKINIPVSATEFQAYDVTGVLINTEAGAMAVAVDSSNYAEVDLARAQSMELSTEMQAVGYNWKSLNFDTFQYDIVADKYYVIKTAEGEYFKLRFLDFYLDGVKGTPGFEYQRLR</sequence>
<dbReference type="InterPro" id="IPR025921">
    <property type="entry name" value="HmuY"/>
</dbReference>
<accession>A0ABP9DJB2</accession>
<evidence type="ECO:0000256" key="1">
    <source>
        <dbReference type="SAM" id="SignalP"/>
    </source>
</evidence>
<feature type="signal peptide" evidence="1">
    <location>
        <begin position="1"/>
        <end position="18"/>
    </location>
</feature>
<dbReference type="RefSeq" id="WP_345373797.1">
    <property type="nucleotide sequence ID" value="NZ_BAABJX010000052.1"/>
</dbReference>
<organism evidence="2 3">
    <name type="scientific">Algivirga pacifica</name>
    <dbReference type="NCBI Taxonomy" id="1162670"/>
    <lineage>
        <taxon>Bacteria</taxon>
        <taxon>Pseudomonadati</taxon>
        <taxon>Bacteroidota</taxon>
        <taxon>Cytophagia</taxon>
        <taxon>Cytophagales</taxon>
        <taxon>Flammeovirgaceae</taxon>
        <taxon>Algivirga</taxon>
    </lineage>
</organism>
<dbReference type="CDD" id="cd12105">
    <property type="entry name" value="HmuY"/>
    <property type="match status" value="1"/>
</dbReference>
<name>A0ABP9DJB2_9BACT</name>
<dbReference type="Pfam" id="PF14064">
    <property type="entry name" value="HmuY"/>
    <property type="match status" value="1"/>
</dbReference>
<comment type="caution">
    <text evidence="2">The sequence shown here is derived from an EMBL/GenBank/DDBJ whole genome shotgun (WGS) entry which is preliminary data.</text>
</comment>
<feature type="chain" id="PRO_5045316624" description="HmuY protein" evidence="1">
    <location>
        <begin position="19"/>
        <end position="207"/>
    </location>
</feature>
<dbReference type="Proteomes" id="UP001500298">
    <property type="component" value="Unassembled WGS sequence"/>
</dbReference>
<proteinExistence type="predicted"/>
<gene>
    <name evidence="2" type="ORF">GCM10023331_33050</name>
</gene>
<evidence type="ECO:0000313" key="3">
    <source>
        <dbReference type="Proteomes" id="UP001500298"/>
    </source>
</evidence>
<protein>
    <recommendedName>
        <fullName evidence="4">HmuY protein</fullName>
    </recommendedName>
</protein>
<evidence type="ECO:0000313" key="2">
    <source>
        <dbReference type="EMBL" id="GAA4845663.1"/>
    </source>
</evidence>
<evidence type="ECO:0008006" key="4">
    <source>
        <dbReference type="Google" id="ProtNLM"/>
    </source>
</evidence>
<reference evidence="3" key="1">
    <citation type="journal article" date="2019" name="Int. J. Syst. Evol. Microbiol.">
        <title>The Global Catalogue of Microorganisms (GCM) 10K type strain sequencing project: providing services to taxonomists for standard genome sequencing and annotation.</title>
        <authorList>
            <consortium name="The Broad Institute Genomics Platform"/>
            <consortium name="The Broad Institute Genome Sequencing Center for Infectious Disease"/>
            <person name="Wu L."/>
            <person name="Ma J."/>
        </authorList>
    </citation>
    <scope>NUCLEOTIDE SEQUENCE [LARGE SCALE GENOMIC DNA]</scope>
    <source>
        <strain evidence="3">JCM 18326</strain>
    </source>
</reference>